<feature type="transmembrane region" description="Helical" evidence="1">
    <location>
        <begin position="26"/>
        <end position="44"/>
    </location>
</feature>
<keyword evidence="1" id="KW-0812">Transmembrane</keyword>
<dbReference type="RefSeq" id="WP_204708609.1">
    <property type="nucleotide sequence ID" value="NZ_JBHSZV010000047.1"/>
</dbReference>
<feature type="transmembrane region" description="Helical" evidence="1">
    <location>
        <begin position="127"/>
        <end position="146"/>
    </location>
</feature>
<keyword evidence="1" id="KW-1133">Transmembrane helix</keyword>
<evidence type="ECO:0000256" key="1">
    <source>
        <dbReference type="SAM" id="Phobius"/>
    </source>
</evidence>
<name>A0ABW2ESU6_9BACI</name>
<protein>
    <submittedName>
        <fullName evidence="2">Uncharacterized protein</fullName>
    </submittedName>
</protein>
<feature type="transmembrane region" description="Helical" evidence="1">
    <location>
        <begin position="96"/>
        <end position="115"/>
    </location>
</feature>
<dbReference type="EMBL" id="JBHSZV010000047">
    <property type="protein sequence ID" value="MFC7063497.1"/>
    <property type="molecule type" value="Genomic_DNA"/>
</dbReference>
<keyword evidence="1" id="KW-0472">Membrane</keyword>
<reference evidence="3" key="1">
    <citation type="journal article" date="2019" name="Int. J. Syst. Evol. Microbiol.">
        <title>The Global Catalogue of Microorganisms (GCM) 10K type strain sequencing project: providing services to taxonomists for standard genome sequencing and annotation.</title>
        <authorList>
            <consortium name="The Broad Institute Genomics Platform"/>
            <consortium name="The Broad Institute Genome Sequencing Center for Infectious Disease"/>
            <person name="Wu L."/>
            <person name="Ma J."/>
        </authorList>
    </citation>
    <scope>NUCLEOTIDE SEQUENCE [LARGE SCALE GENOMIC DNA]</scope>
    <source>
        <strain evidence="3">CGMCC 4.1621</strain>
    </source>
</reference>
<comment type="caution">
    <text evidence="2">The sequence shown here is derived from an EMBL/GenBank/DDBJ whole genome shotgun (WGS) entry which is preliminary data.</text>
</comment>
<accession>A0ABW2ESU6</accession>
<dbReference type="Proteomes" id="UP001596410">
    <property type="component" value="Unassembled WGS sequence"/>
</dbReference>
<gene>
    <name evidence="2" type="ORF">ACFQIC_16925</name>
</gene>
<feature type="transmembrane region" description="Helical" evidence="1">
    <location>
        <begin position="64"/>
        <end position="84"/>
    </location>
</feature>
<proteinExistence type="predicted"/>
<keyword evidence="3" id="KW-1185">Reference proteome</keyword>
<evidence type="ECO:0000313" key="2">
    <source>
        <dbReference type="EMBL" id="MFC7063497.1"/>
    </source>
</evidence>
<evidence type="ECO:0000313" key="3">
    <source>
        <dbReference type="Proteomes" id="UP001596410"/>
    </source>
</evidence>
<sequence length="161" mass="18738">MALPLSITITLLITYISFFIRKKLSFLHNAIVFMVITIITTNYMTIMSMNLKLLKQTEDPFLNLYLIMDREIIVPLVIVIYINLNVKMKTLLKKIYLFLTILGFIQLLVFFQKYFGVVEFLNWNMYSSLLMNSIIILIGLGISKLLSVISESKGQKYDSYL</sequence>
<organism evidence="2 3">
    <name type="scientific">Halobacillus seohaensis</name>
    <dbReference type="NCBI Taxonomy" id="447421"/>
    <lineage>
        <taxon>Bacteria</taxon>
        <taxon>Bacillati</taxon>
        <taxon>Bacillota</taxon>
        <taxon>Bacilli</taxon>
        <taxon>Bacillales</taxon>
        <taxon>Bacillaceae</taxon>
        <taxon>Halobacillus</taxon>
    </lineage>
</organism>